<dbReference type="EMBL" id="DQID01000272">
    <property type="protein sequence ID" value="HCT15210.1"/>
    <property type="molecule type" value="Genomic_DNA"/>
</dbReference>
<organism evidence="9 10">
    <name type="scientific">Corynebacterium nuruki</name>
    <dbReference type="NCBI Taxonomy" id="1032851"/>
    <lineage>
        <taxon>Bacteria</taxon>
        <taxon>Bacillati</taxon>
        <taxon>Actinomycetota</taxon>
        <taxon>Actinomycetes</taxon>
        <taxon>Mycobacteriales</taxon>
        <taxon>Corynebacteriaceae</taxon>
        <taxon>Corynebacterium</taxon>
    </lineage>
</organism>
<dbReference type="PANTHER" id="PTHR11054:SF0">
    <property type="entry name" value="6-PHOSPHOGLUCONOLACTONASE"/>
    <property type="match status" value="1"/>
</dbReference>
<evidence type="ECO:0000313" key="9">
    <source>
        <dbReference type="EMBL" id="HCT15210.1"/>
    </source>
</evidence>
<evidence type="ECO:0000313" key="10">
    <source>
        <dbReference type="Proteomes" id="UP000261739"/>
    </source>
</evidence>
<comment type="function">
    <text evidence="2 7">Hydrolysis of 6-phosphogluconolactone to 6-phosphogluconate.</text>
</comment>
<gene>
    <name evidence="7 9" type="primary">pgl</name>
    <name evidence="9" type="ORF">DIW82_10620</name>
</gene>
<dbReference type="GO" id="GO:0017057">
    <property type="term" value="F:6-phosphogluconolactonase activity"/>
    <property type="evidence" value="ECO:0007669"/>
    <property type="project" value="UniProtKB-UniRule"/>
</dbReference>
<evidence type="ECO:0000256" key="1">
    <source>
        <dbReference type="ARBA" id="ARBA00000832"/>
    </source>
</evidence>
<evidence type="ECO:0000259" key="8">
    <source>
        <dbReference type="Pfam" id="PF01182"/>
    </source>
</evidence>
<evidence type="ECO:0000256" key="7">
    <source>
        <dbReference type="RuleBase" id="RU365095"/>
    </source>
</evidence>
<dbReference type="GO" id="GO:0005975">
    <property type="term" value="P:carbohydrate metabolic process"/>
    <property type="evidence" value="ECO:0007669"/>
    <property type="project" value="UniProtKB-UniRule"/>
</dbReference>
<reference evidence="9 10" key="1">
    <citation type="journal article" date="2018" name="Nat. Biotechnol.">
        <title>A standardized bacterial taxonomy based on genome phylogeny substantially revises the tree of life.</title>
        <authorList>
            <person name="Parks D.H."/>
            <person name="Chuvochina M."/>
            <person name="Waite D.W."/>
            <person name="Rinke C."/>
            <person name="Skarshewski A."/>
            <person name="Chaumeil P.A."/>
            <person name="Hugenholtz P."/>
        </authorList>
    </citation>
    <scope>NUCLEOTIDE SEQUENCE [LARGE SCALE GENOMIC DNA]</scope>
    <source>
        <strain evidence="9">UBA11247</strain>
    </source>
</reference>
<keyword evidence="7" id="KW-0378">Hydrolase</keyword>
<dbReference type="InterPro" id="IPR005900">
    <property type="entry name" value="6-phosphogluconolactonase_DevB"/>
</dbReference>
<proteinExistence type="inferred from homology"/>
<dbReference type="RefSeq" id="WP_010118469.1">
    <property type="nucleotide sequence ID" value="NZ_DAITTW010000137.1"/>
</dbReference>
<dbReference type="InterPro" id="IPR039104">
    <property type="entry name" value="6PGL"/>
</dbReference>
<comment type="catalytic activity">
    <reaction evidence="1 7">
        <text>6-phospho-D-glucono-1,5-lactone + H2O = 6-phospho-D-gluconate + H(+)</text>
        <dbReference type="Rhea" id="RHEA:12556"/>
        <dbReference type="ChEBI" id="CHEBI:15377"/>
        <dbReference type="ChEBI" id="CHEBI:15378"/>
        <dbReference type="ChEBI" id="CHEBI:57955"/>
        <dbReference type="ChEBI" id="CHEBI:58759"/>
        <dbReference type="EC" id="3.1.1.31"/>
    </reaction>
</comment>
<dbReference type="EC" id="3.1.1.31" evidence="5 7"/>
<comment type="pathway">
    <text evidence="3 7">Carbohydrate degradation; pentose phosphate pathway; D-ribulose 5-phosphate from D-glucose 6-phosphate (oxidative stage): step 2/3.</text>
</comment>
<protein>
    <recommendedName>
        <fullName evidence="6 7">6-phosphogluconolactonase</fullName>
        <shortName evidence="7">6PGL</shortName>
        <ecNumber evidence="5 7">3.1.1.31</ecNumber>
    </recommendedName>
</protein>
<dbReference type="InterPro" id="IPR037171">
    <property type="entry name" value="NagB/RpiA_transferase-like"/>
</dbReference>
<evidence type="ECO:0000256" key="6">
    <source>
        <dbReference type="ARBA" id="ARBA00020337"/>
    </source>
</evidence>
<dbReference type="Proteomes" id="UP000261739">
    <property type="component" value="Unassembled WGS sequence"/>
</dbReference>
<dbReference type="GO" id="GO:0006098">
    <property type="term" value="P:pentose-phosphate shunt"/>
    <property type="evidence" value="ECO:0007669"/>
    <property type="project" value="UniProtKB-UniPathway"/>
</dbReference>
<evidence type="ECO:0000256" key="5">
    <source>
        <dbReference type="ARBA" id="ARBA00013198"/>
    </source>
</evidence>
<dbReference type="PANTHER" id="PTHR11054">
    <property type="entry name" value="6-PHOSPHOGLUCONOLACTONASE"/>
    <property type="match status" value="1"/>
</dbReference>
<dbReference type="AlphaFoldDB" id="A0A3D4T3A2"/>
<dbReference type="SUPFAM" id="SSF100950">
    <property type="entry name" value="NagB/RpiA/CoA transferase-like"/>
    <property type="match status" value="1"/>
</dbReference>
<dbReference type="InterPro" id="IPR006148">
    <property type="entry name" value="Glc/Gal-6P_isomerase"/>
</dbReference>
<dbReference type="Pfam" id="PF01182">
    <property type="entry name" value="Glucosamine_iso"/>
    <property type="match status" value="1"/>
</dbReference>
<dbReference type="STRING" id="863239.GCA_000213935_02664"/>
<evidence type="ECO:0000256" key="4">
    <source>
        <dbReference type="ARBA" id="ARBA00010662"/>
    </source>
</evidence>
<name>A0A3D4T3A2_9CORY</name>
<comment type="caution">
    <text evidence="9">The sequence shown here is derived from an EMBL/GenBank/DDBJ whole genome shotgun (WGS) entry which is preliminary data.</text>
</comment>
<comment type="similarity">
    <text evidence="4 7">Belongs to the glucosamine/galactosamine-6-phosphate isomerase family. 6-phosphogluconolactonase subfamily.</text>
</comment>
<evidence type="ECO:0000256" key="2">
    <source>
        <dbReference type="ARBA" id="ARBA00002681"/>
    </source>
</evidence>
<dbReference type="NCBIfam" id="TIGR01198">
    <property type="entry name" value="pgl"/>
    <property type="match status" value="1"/>
</dbReference>
<dbReference type="Gene3D" id="3.40.50.1360">
    <property type="match status" value="1"/>
</dbReference>
<feature type="domain" description="Glucosamine/galactosamine-6-phosphate isomerase" evidence="8">
    <location>
        <begin position="13"/>
        <end position="253"/>
    </location>
</feature>
<accession>A0A3D4T3A2</accession>
<dbReference type="UniPathway" id="UPA00115">
    <property type="reaction ID" value="UER00409"/>
</dbReference>
<dbReference type="CDD" id="cd01400">
    <property type="entry name" value="6PGL"/>
    <property type="match status" value="1"/>
</dbReference>
<evidence type="ECO:0000256" key="3">
    <source>
        <dbReference type="ARBA" id="ARBA00004961"/>
    </source>
</evidence>
<sequence>MNAATLRTWADQDDLARGVARDIVDLLVTVQGTDGEGTGVGGADGPDGYARIVLTGGGAGIAVLHELARLDHAARVTADSYPIAAVNWRRVHVFFGDERYVPRDDPERNEGQADAALLDHVGIPPENVHRYPAPATGEDPAGPGLDAAAQAYAATLAEFAPAGFDLHLLGMGPEGHVNSLFPHAPALDATAPVVAVRGCPKPPPSRVSLTLGALGRARQVWLLVCGAAKREAAGHALRGDDPAQWPAAAARGSVGTVLHVDAAADPAQRSS</sequence>